<keyword evidence="9" id="KW-1185">Reference proteome</keyword>
<evidence type="ECO:0000256" key="6">
    <source>
        <dbReference type="ARBA" id="ARBA00023033"/>
    </source>
</evidence>
<keyword evidence="3" id="KW-0285">Flavoprotein</keyword>
<dbReference type="EMBL" id="CABFNS010000828">
    <property type="protein sequence ID" value="VUC31040.1"/>
    <property type="molecule type" value="Genomic_DNA"/>
</dbReference>
<evidence type="ECO:0000256" key="2">
    <source>
        <dbReference type="ARBA" id="ARBA00007992"/>
    </source>
</evidence>
<evidence type="ECO:0000256" key="5">
    <source>
        <dbReference type="ARBA" id="ARBA00023002"/>
    </source>
</evidence>
<protein>
    <recommendedName>
        <fullName evidence="7">FAD-binding domain-containing protein</fullName>
    </recommendedName>
</protein>
<dbReference type="PANTHER" id="PTHR46720:SF3">
    <property type="entry name" value="FAD-BINDING DOMAIN-CONTAINING PROTEIN-RELATED"/>
    <property type="match status" value="1"/>
</dbReference>
<gene>
    <name evidence="8" type="ORF">CLO192961_LOCUS298455</name>
</gene>
<comment type="caution">
    <text evidence="8">The sequence shown here is derived from an EMBL/GenBank/DDBJ whole genome shotgun (WGS) entry which is preliminary data.</text>
</comment>
<dbReference type="InterPro" id="IPR051104">
    <property type="entry name" value="FAD_monoxygenase"/>
</dbReference>
<dbReference type="SUPFAM" id="SSF51905">
    <property type="entry name" value="FAD/NAD(P)-binding domain"/>
    <property type="match status" value="1"/>
</dbReference>
<keyword evidence="6" id="KW-0503">Monooxygenase</keyword>
<evidence type="ECO:0000256" key="3">
    <source>
        <dbReference type="ARBA" id="ARBA00022630"/>
    </source>
</evidence>
<evidence type="ECO:0000256" key="4">
    <source>
        <dbReference type="ARBA" id="ARBA00022827"/>
    </source>
</evidence>
<feature type="domain" description="FAD-binding" evidence="7">
    <location>
        <begin position="174"/>
        <end position="399"/>
    </location>
</feature>
<dbReference type="Gene3D" id="3.50.50.60">
    <property type="entry name" value="FAD/NAD(P)-binding domain"/>
    <property type="match status" value="2"/>
</dbReference>
<accession>A0ABY6UIH7</accession>
<keyword evidence="5" id="KW-0560">Oxidoreductase</keyword>
<keyword evidence="4" id="KW-0274">FAD</keyword>
<dbReference type="InterPro" id="IPR002938">
    <property type="entry name" value="FAD-bd"/>
</dbReference>
<evidence type="ECO:0000313" key="8">
    <source>
        <dbReference type="EMBL" id="VUC31040.1"/>
    </source>
</evidence>
<dbReference type="PRINTS" id="PR00420">
    <property type="entry name" value="RNGMNOXGNASE"/>
</dbReference>
<comment type="cofactor">
    <cofactor evidence="1">
        <name>FAD</name>
        <dbReference type="ChEBI" id="CHEBI:57692"/>
    </cofactor>
</comment>
<dbReference type="PANTHER" id="PTHR46720">
    <property type="entry name" value="HYDROXYLASE, PUTATIVE (AFU_ORTHOLOGUE AFUA_3G01460)-RELATED"/>
    <property type="match status" value="1"/>
</dbReference>
<proteinExistence type="inferred from homology"/>
<dbReference type="Pfam" id="PF01494">
    <property type="entry name" value="FAD_binding_3"/>
    <property type="match status" value="1"/>
</dbReference>
<dbReference type="InterPro" id="IPR036188">
    <property type="entry name" value="FAD/NAD-bd_sf"/>
</dbReference>
<name>A0ABY6UIH7_BIOOC</name>
<organism evidence="8 9">
    <name type="scientific">Bionectria ochroleuca</name>
    <name type="common">Gliocladium roseum</name>
    <dbReference type="NCBI Taxonomy" id="29856"/>
    <lineage>
        <taxon>Eukaryota</taxon>
        <taxon>Fungi</taxon>
        <taxon>Dikarya</taxon>
        <taxon>Ascomycota</taxon>
        <taxon>Pezizomycotina</taxon>
        <taxon>Sordariomycetes</taxon>
        <taxon>Hypocreomycetidae</taxon>
        <taxon>Hypocreales</taxon>
        <taxon>Bionectriaceae</taxon>
        <taxon>Clonostachys</taxon>
    </lineage>
</organism>
<comment type="similarity">
    <text evidence="2">Belongs to the paxM FAD-dependent monooxygenase family.</text>
</comment>
<dbReference type="Proteomes" id="UP000766486">
    <property type="component" value="Unassembled WGS sequence"/>
</dbReference>
<sequence>MENRRIRIGIIGGGLAGATLANSLFRLPSVAVDVFEAAPEFSERGAALGLAPNSQLALEELLENAKETLKNAKSVPIASTRFMVVSFFPGSAFGQPICDTAWLLPSSSFLQSCPSDDHGSGPDAGNLLLDLGDAAKGDPELIVHRASLLRELLAPLPESILHPNKKLSSIVSTDAGVKVFFADGTEYDFDAVIGADGVFSTVRDHVLSDESKQYSASPAGFWDCRVLVPFEKARKALGEEIFSVDRQYGWLGEGAFIMHDVLENGTLVQCVISSVEDESPSDRKHILTRDFLNKALKNWLSGPIANGVIDLVLEQDEPRGYSQWEHKATPTYARGRVCIMGDAAHASTPWQGAGAGQAFEDGMILSALLSHISSADDIEAAFKVYDAIRRPRGQRVVDSSRGTGEIMCGKSEAGLDPGKIMQALAPRWGFLELDFKTYVQEAVNKLDERLRA</sequence>
<evidence type="ECO:0000313" key="9">
    <source>
        <dbReference type="Proteomes" id="UP000766486"/>
    </source>
</evidence>
<reference evidence="8 9" key="1">
    <citation type="submission" date="2019-06" db="EMBL/GenBank/DDBJ databases">
        <authorList>
            <person name="Broberg M."/>
        </authorList>
    </citation>
    <scope>NUCLEOTIDE SEQUENCE [LARGE SCALE GENOMIC DNA]</scope>
</reference>
<evidence type="ECO:0000259" key="7">
    <source>
        <dbReference type="Pfam" id="PF01494"/>
    </source>
</evidence>
<evidence type="ECO:0000256" key="1">
    <source>
        <dbReference type="ARBA" id="ARBA00001974"/>
    </source>
</evidence>